<gene>
    <name evidence="1" type="ORF">NDN08_005745</name>
</gene>
<dbReference type="EMBL" id="JAMWBK010000001">
    <property type="protein sequence ID" value="KAJ8909047.1"/>
    <property type="molecule type" value="Genomic_DNA"/>
</dbReference>
<dbReference type="Proteomes" id="UP001157974">
    <property type="component" value="Unassembled WGS sequence"/>
</dbReference>
<proteinExistence type="predicted"/>
<protein>
    <submittedName>
        <fullName evidence="1">Uncharacterized protein</fullName>
    </submittedName>
</protein>
<sequence length="83" mass="9259">MSQKRVLLHVSHEELQRLAMLSGSIRNGKHSPPSPETVLTIRSIAPDFDFELLVATCTLVEDYVMCCFIDSRGKEARSEPGNV</sequence>
<evidence type="ECO:0000313" key="1">
    <source>
        <dbReference type="EMBL" id="KAJ8909047.1"/>
    </source>
</evidence>
<organism evidence="1 2">
    <name type="scientific">Rhodosorus marinus</name>
    <dbReference type="NCBI Taxonomy" id="101924"/>
    <lineage>
        <taxon>Eukaryota</taxon>
        <taxon>Rhodophyta</taxon>
        <taxon>Stylonematophyceae</taxon>
        <taxon>Stylonematales</taxon>
        <taxon>Stylonemataceae</taxon>
        <taxon>Rhodosorus</taxon>
    </lineage>
</organism>
<accession>A0AAV8V4M1</accession>
<keyword evidence="2" id="KW-1185">Reference proteome</keyword>
<name>A0AAV8V4M1_9RHOD</name>
<evidence type="ECO:0000313" key="2">
    <source>
        <dbReference type="Proteomes" id="UP001157974"/>
    </source>
</evidence>
<dbReference type="AlphaFoldDB" id="A0AAV8V4M1"/>
<comment type="caution">
    <text evidence="1">The sequence shown here is derived from an EMBL/GenBank/DDBJ whole genome shotgun (WGS) entry which is preliminary data.</text>
</comment>
<reference evidence="1 2" key="1">
    <citation type="journal article" date="2023" name="Nat. Commun.">
        <title>Origin of minicircular mitochondrial genomes in red algae.</title>
        <authorList>
            <person name="Lee Y."/>
            <person name="Cho C.H."/>
            <person name="Lee Y.M."/>
            <person name="Park S.I."/>
            <person name="Yang J.H."/>
            <person name="West J.A."/>
            <person name="Bhattacharya D."/>
            <person name="Yoon H.S."/>
        </authorList>
    </citation>
    <scope>NUCLEOTIDE SEQUENCE [LARGE SCALE GENOMIC DNA]</scope>
    <source>
        <strain evidence="1 2">CCMP1338</strain>
        <tissue evidence="1">Whole cell</tissue>
    </source>
</reference>